<dbReference type="Pfam" id="PF08378">
    <property type="entry name" value="NERD"/>
    <property type="match status" value="1"/>
</dbReference>
<dbReference type="EMBL" id="QHLY01000012">
    <property type="protein sequence ID" value="PXA68281.1"/>
    <property type="molecule type" value="Genomic_DNA"/>
</dbReference>
<evidence type="ECO:0000313" key="3">
    <source>
        <dbReference type="Proteomes" id="UP000246722"/>
    </source>
</evidence>
<comment type="caution">
    <text evidence="2">The sequence shown here is derived from an EMBL/GenBank/DDBJ whole genome shotgun (WGS) entry which is preliminary data.</text>
</comment>
<reference evidence="2 3" key="1">
    <citation type="submission" date="2018-05" db="EMBL/GenBank/DDBJ databases">
        <title>Genetic diversity of glacier-inhabiting Cryobacterium bacteria in China and description of Cryobacterium mengkeensis sp. nov. and Arthrobacter glacialis sp. nov.</title>
        <authorList>
            <person name="Liu Q."/>
            <person name="Xin Y.-H."/>
        </authorList>
    </citation>
    <scope>NUCLEOTIDE SEQUENCE [LARGE SCALE GENOMIC DNA]</scope>
    <source>
        <strain evidence="2 3">SK-1</strain>
    </source>
</reference>
<accession>A0A317ZP68</accession>
<dbReference type="AlphaFoldDB" id="A0A317ZP68"/>
<dbReference type="OrthoDB" id="4246706at2"/>
<dbReference type="InterPro" id="IPR011528">
    <property type="entry name" value="NERD"/>
</dbReference>
<gene>
    <name evidence="2" type="ORF">CTB96_16820</name>
</gene>
<dbReference type="Proteomes" id="UP000246722">
    <property type="component" value="Unassembled WGS sequence"/>
</dbReference>
<proteinExistence type="predicted"/>
<name>A0A317ZP68_9MICO</name>
<dbReference type="PROSITE" id="PS50965">
    <property type="entry name" value="NERD"/>
    <property type="match status" value="1"/>
</dbReference>
<organism evidence="2 3">
    <name type="scientific">Cryobacterium arcticum</name>
    <dbReference type="NCBI Taxonomy" id="670052"/>
    <lineage>
        <taxon>Bacteria</taxon>
        <taxon>Bacillati</taxon>
        <taxon>Actinomycetota</taxon>
        <taxon>Actinomycetes</taxon>
        <taxon>Micrococcales</taxon>
        <taxon>Microbacteriaceae</taxon>
        <taxon>Cryobacterium</taxon>
    </lineage>
</organism>
<evidence type="ECO:0000259" key="1">
    <source>
        <dbReference type="PROSITE" id="PS50965"/>
    </source>
</evidence>
<sequence length="297" mass="32088">MPPPNRMRLRYAGRCRACGSAIPAGTVAVYQRESKTVTCVECPPHSTPTASVAASPVAVASPETLTVVELEQETEHLEVFTGTAGASARREHQRRKEKRAAGIRDKHPHLGNLILALSDDPQSTQAWAIGARGEEVLGQRLDTLSERGVHVLHDRRIPGSKANIDHIAVTAAGVFVIDAKKYQGRPNRRVEGGLFSPRTEKLVVGSRDRTKQVAGVQNQVSLLRSALRDAGWEEIPVHGMLCFVGADWPLIGGAFVIDGVRVVWPKKAVENLLKPGTLTEQTARLVHGLLAASFPPA</sequence>
<feature type="domain" description="NERD" evidence="1">
    <location>
        <begin position="129"/>
        <end position="250"/>
    </location>
</feature>
<evidence type="ECO:0000313" key="2">
    <source>
        <dbReference type="EMBL" id="PXA68281.1"/>
    </source>
</evidence>
<protein>
    <submittedName>
        <fullName evidence="2">NERD domain protein</fullName>
    </submittedName>
</protein>
<keyword evidence="3" id="KW-1185">Reference proteome</keyword>